<dbReference type="AlphaFoldDB" id="A0A6N2AFC9"/>
<sequence>MEGHLHQQTVKDNQPQNSIPGIFSQLNYMSGGMYASVAQPCEGGGEKLFAQWTVVKPSDLLMNHNQHQIMNNQGFNIDTGGGDRLFAQQNVGDPCDFSMAQYWKHQILSHQDVNINSSSAQELFPQ</sequence>
<comment type="caution">
    <text evidence="1">The sequence shown here is derived from an EMBL/GenBank/DDBJ whole genome shotgun (WGS) entry which is preliminary data.</text>
</comment>
<accession>A0A6N2AFC9</accession>
<name>A0A6N2AFC9_SOLCI</name>
<evidence type="ECO:0000313" key="1">
    <source>
        <dbReference type="EMBL" id="TMW80936.1"/>
    </source>
</evidence>
<gene>
    <name evidence="1" type="ORF">EJD97_013433</name>
</gene>
<proteinExistence type="predicted"/>
<reference evidence="1" key="1">
    <citation type="submission" date="2019-05" db="EMBL/GenBank/DDBJ databases">
        <title>The de novo reference genome and transcriptome assemblies of the wild tomato species Solanum chilense.</title>
        <authorList>
            <person name="Stam R."/>
            <person name="Nosenko T."/>
            <person name="Hoerger A.C."/>
            <person name="Stephan W."/>
            <person name="Seidel M.A."/>
            <person name="Kuhn J.M.M."/>
            <person name="Haberer G."/>
            <person name="Tellier A."/>
        </authorList>
    </citation>
    <scope>NUCLEOTIDE SEQUENCE</scope>
    <source>
        <tissue evidence="1">Mature leaves</tissue>
    </source>
</reference>
<dbReference type="EMBL" id="RXGB01034387">
    <property type="protein sequence ID" value="TMW80936.1"/>
    <property type="molecule type" value="Genomic_DNA"/>
</dbReference>
<protein>
    <submittedName>
        <fullName evidence="1">Uncharacterized protein</fullName>
    </submittedName>
</protein>
<organism evidence="1">
    <name type="scientific">Solanum chilense</name>
    <name type="common">Tomato</name>
    <name type="synonym">Lycopersicon chilense</name>
    <dbReference type="NCBI Taxonomy" id="4083"/>
    <lineage>
        <taxon>Eukaryota</taxon>
        <taxon>Viridiplantae</taxon>
        <taxon>Streptophyta</taxon>
        <taxon>Embryophyta</taxon>
        <taxon>Tracheophyta</taxon>
        <taxon>Spermatophyta</taxon>
        <taxon>Magnoliopsida</taxon>
        <taxon>eudicotyledons</taxon>
        <taxon>Gunneridae</taxon>
        <taxon>Pentapetalae</taxon>
        <taxon>asterids</taxon>
        <taxon>lamiids</taxon>
        <taxon>Solanales</taxon>
        <taxon>Solanaceae</taxon>
        <taxon>Solanoideae</taxon>
        <taxon>Solaneae</taxon>
        <taxon>Solanum</taxon>
        <taxon>Solanum subgen. Lycopersicon</taxon>
    </lineage>
</organism>